<dbReference type="InterPro" id="IPR000086">
    <property type="entry name" value="NUDIX_hydrolase_dom"/>
</dbReference>
<protein>
    <submittedName>
        <fullName evidence="3">NUDIX hydrolase</fullName>
    </submittedName>
</protein>
<dbReference type="PROSITE" id="PS00893">
    <property type="entry name" value="NUDIX_BOX"/>
    <property type="match status" value="1"/>
</dbReference>
<dbReference type="PROSITE" id="PS51462">
    <property type="entry name" value="NUDIX"/>
    <property type="match status" value="1"/>
</dbReference>
<dbReference type="Gene3D" id="3.90.79.10">
    <property type="entry name" value="Nucleoside Triphosphate Pyrophosphohydrolase"/>
    <property type="match status" value="1"/>
</dbReference>
<dbReference type="GO" id="GO:0016787">
    <property type="term" value="F:hydrolase activity"/>
    <property type="evidence" value="ECO:0007669"/>
    <property type="project" value="UniProtKB-KW"/>
</dbReference>
<organism evidence="3 4">
    <name type="scientific">candidate division CPR2 bacterium GW2011_GWC1_41_48</name>
    <dbReference type="NCBI Taxonomy" id="1618344"/>
    <lineage>
        <taxon>Bacteria</taxon>
        <taxon>Bacteria division CPR2</taxon>
    </lineage>
</organism>
<dbReference type="InterPro" id="IPR015797">
    <property type="entry name" value="NUDIX_hydrolase-like_dom_sf"/>
</dbReference>
<evidence type="ECO:0000313" key="4">
    <source>
        <dbReference type="Proteomes" id="UP000033869"/>
    </source>
</evidence>
<sequence length="189" mass="21952">MKKDNKLPESAKRVFKGVIFEVWQWPQIMYDGSTETFEMLKRPDTAIVIPTVDDKILTLIQSQPNEPKPFTSVPGGRCDDDEDPLVAAKRELLEETGYASDEWILWKELDPVGKIVWTVYTFIAKNCYYVKPPKLDAGEKIETRLIGFNEFLNLSDDVSFSEKELKNTLLRARYESKYRDELYKILFLG</sequence>
<evidence type="ECO:0000259" key="2">
    <source>
        <dbReference type="PROSITE" id="PS51462"/>
    </source>
</evidence>
<name>A0A0G0YIM4_UNCC2</name>
<dbReference type="Pfam" id="PF00293">
    <property type="entry name" value="NUDIX"/>
    <property type="match status" value="1"/>
</dbReference>
<dbReference type="Proteomes" id="UP000033869">
    <property type="component" value="Unassembled WGS sequence"/>
</dbReference>
<evidence type="ECO:0000313" key="3">
    <source>
        <dbReference type="EMBL" id="KKS09401.1"/>
    </source>
</evidence>
<feature type="domain" description="Nudix hydrolase" evidence="2">
    <location>
        <begin position="39"/>
        <end position="183"/>
    </location>
</feature>
<reference evidence="3 4" key="1">
    <citation type="journal article" date="2015" name="Nature">
        <title>rRNA introns, odd ribosomes, and small enigmatic genomes across a large radiation of phyla.</title>
        <authorList>
            <person name="Brown C.T."/>
            <person name="Hug L.A."/>
            <person name="Thomas B.C."/>
            <person name="Sharon I."/>
            <person name="Castelle C.J."/>
            <person name="Singh A."/>
            <person name="Wilkins M.J."/>
            <person name="Williams K.H."/>
            <person name="Banfield J.F."/>
        </authorList>
    </citation>
    <scope>NUCLEOTIDE SEQUENCE [LARGE SCALE GENOMIC DNA]</scope>
</reference>
<proteinExistence type="predicted"/>
<accession>A0A0G0YIM4</accession>
<dbReference type="InterPro" id="IPR020084">
    <property type="entry name" value="NUDIX_hydrolase_CS"/>
</dbReference>
<gene>
    <name evidence="3" type="ORF">UU65_C0002G0179</name>
</gene>
<keyword evidence="1 3" id="KW-0378">Hydrolase</keyword>
<evidence type="ECO:0000256" key="1">
    <source>
        <dbReference type="ARBA" id="ARBA00022801"/>
    </source>
</evidence>
<dbReference type="CDD" id="cd03424">
    <property type="entry name" value="NUDIX_ADPRase_Nudt5_UGPPase_Nudt14"/>
    <property type="match status" value="1"/>
</dbReference>
<dbReference type="EMBL" id="LCBL01000002">
    <property type="protein sequence ID" value="KKS09401.1"/>
    <property type="molecule type" value="Genomic_DNA"/>
</dbReference>
<dbReference type="AlphaFoldDB" id="A0A0G0YIM4"/>
<dbReference type="SUPFAM" id="SSF55811">
    <property type="entry name" value="Nudix"/>
    <property type="match status" value="1"/>
</dbReference>
<dbReference type="PATRIC" id="fig|1618344.3.peg.517"/>
<comment type="caution">
    <text evidence="3">The sequence shown here is derived from an EMBL/GenBank/DDBJ whole genome shotgun (WGS) entry which is preliminary data.</text>
</comment>